<keyword evidence="10" id="KW-0732">Signal</keyword>
<dbReference type="InterPro" id="IPR036890">
    <property type="entry name" value="HATPase_C_sf"/>
</dbReference>
<dbReference type="PANTHER" id="PTHR24421:SF37">
    <property type="entry name" value="SENSOR HISTIDINE KINASE NARS"/>
    <property type="match status" value="1"/>
</dbReference>
<feature type="domain" description="Histidine kinase" evidence="11">
    <location>
        <begin position="423"/>
        <end position="616"/>
    </location>
</feature>
<dbReference type="GO" id="GO:0046983">
    <property type="term" value="F:protein dimerization activity"/>
    <property type="evidence" value="ECO:0007669"/>
    <property type="project" value="InterPro"/>
</dbReference>
<dbReference type="RefSeq" id="WP_092725961.1">
    <property type="nucleotide sequence ID" value="NZ_FNNO01000015.1"/>
</dbReference>
<dbReference type="PROSITE" id="PS50109">
    <property type="entry name" value="HIS_KIN"/>
    <property type="match status" value="1"/>
</dbReference>
<dbReference type="SUPFAM" id="SSF48452">
    <property type="entry name" value="TPR-like"/>
    <property type="match status" value="1"/>
</dbReference>
<dbReference type="PROSITE" id="PS50005">
    <property type="entry name" value="TPR"/>
    <property type="match status" value="1"/>
</dbReference>
<feature type="repeat" description="TPR" evidence="9">
    <location>
        <begin position="260"/>
        <end position="293"/>
    </location>
</feature>
<comment type="caution">
    <text evidence="12">The sequence shown here is derived from an EMBL/GenBank/DDBJ whole genome shotgun (WGS) entry which is preliminary data.</text>
</comment>
<dbReference type="SMART" id="SM00387">
    <property type="entry name" value="HATPase_c"/>
    <property type="match status" value="1"/>
</dbReference>
<dbReference type="Gene3D" id="1.25.40.10">
    <property type="entry name" value="Tetratricopeptide repeat domain"/>
    <property type="match status" value="2"/>
</dbReference>
<organism evidence="12 13">
    <name type="scientific">Hydrobacter penzbergensis</name>
    <dbReference type="NCBI Taxonomy" id="1235997"/>
    <lineage>
        <taxon>Bacteria</taxon>
        <taxon>Pseudomonadati</taxon>
        <taxon>Bacteroidota</taxon>
        <taxon>Chitinophagia</taxon>
        <taxon>Chitinophagales</taxon>
        <taxon>Chitinophagaceae</taxon>
        <taxon>Hydrobacter</taxon>
    </lineage>
</organism>
<evidence type="ECO:0000259" key="11">
    <source>
        <dbReference type="PROSITE" id="PS50109"/>
    </source>
</evidence>
<feature type="signal peptide" evidence="10">
    <location>
        <begin position="1"/>
        <end position="20"/>
    </location>
</feature>
<protein>
    <submittedName>
        <fullName evidence="12">Tetratricopeptide repeat-containing protein</fullName>
    </submittedName>
</protein>
<keyword evidence="4" id="KW-0812">Transmembrane</keyword>
<evidence type="ECO:0000256" key="4">
    <source>
        <dbReference type="ARBA" id="ARBA00022692"/>
    </source>
</evidence>
<dbReference type="SMART" id="SM00028">
    <property type="entry name" value="TPR"/>
    <property type="match status" value="5"/>
</dbReference>
<dbReference type="EMBL" id="FNNO01000015">
    <property type="protein sequence ID" value="SDX41498.1"/>
    <property type="molecule type" value="Genomic_DNA"/>
</dbReference>
<dbReference type="Gene3D" id="3.30.565.10">
    <property type="entry name" value="Histidine kinase-like ATPase, C-terminal domain"/>
    <property type="match status" value="1"/>
</dbReference>
<evidence type="ECO:0000313" key="13">
    <source>
        <dbReference type="Proteomes" id="UP000198711"/>
    </source>
</evidence>
<evidence type="ECO:0000256" key="1">
    <source>
        <dbReference type="ARBA" id="ARBA00004651"/>
    </source>
</evidence>
<dbReference type="InterPro" id="IPR050482">
    <property type="entry name" value="Sensor_HK_TwoCompSys"/>
</dbReference>
<evidence type="ECO:0000313" key="12">
    <source>
        <dbReference type="EMBL" id="SDX41498.1"/>
    </source>
</evidence>
<dbReference type="CDD" id="cd16917">
    <property type="entry name" value="HATPase_UhpB-NarQ-NarX-like"/>
    <property type="match status" value="1"/>
</dbReference>
<gene>
    <name evidence="12" type="ORF">SAMN05444410_11558</name>
</gene>
<keyword evidence="2" id="KW-1003">Cell membrane</keyword>
<keyword evidence="8" id="KW-0472">Membrane</keyword>
<evidence type="ECO:0000256" key="9">
    <source>
        <dbReference type="PROSITE-ProRule" id="PRU00339"/>
    </source>
</evidence>
<keyword evidence="3" id="KW-0808">Transferase</keyword>
<dbReference type="InterPro" id="IPR011712">
    <property type="entry name" value="Sig_transdc_His_kin_sub3_dim/P"/>
</dbReference>
<dbReference type="InterPro" id="IPR019734">
    <property type="entry name" value="TPR_rpt"/>
</dbReference>
<accession>A0A8X8LEW1</accession>
<dbReference type="GO" id="GO:0000155">
    <property type="term" value="F:phosphorelay sensor kinase activity"/>
    <property type="evidence" value="ECO:0007669"/>
    <property type="project" value="InterPro"/>
</dbReference>
<keyword evidence="5" id="KW-0418">Kinase</keyword>
<keyword evidence="6" id="KW-1133">Transmembrane helix</keyword>
<keyword evidence="9" id="KW-0802">TPR repeat</keyword>
<evidence type="ECO:0000256" key="6">
    <source>
        <dbReference type="ARBA" id="ARBA00022989"/>
    </source>
</evidence>
<dbReference type="InterPro" id="IPR011990">
    <property type="entry name" value="TPR-like_helical_dom_sf"/>
</dbReference>
<evidence type="ECO:0000256" key="7">
    <source>
        <dbReference type="ARBA" id="ARBA00023012"/>
    </source>
</evidence>
<keyword evidence="7" id="KW-0902">Two-component regulatory system</keyword>
<evidence type="ECO:0000256" key="3">
    <source>
        <dbReference type="ARBA" id="ARBA00022679"/>
    </source>
</evidence>
<evidence type="ECO:0000256" key="10">
    <source>
        <dbReference type="SAM" id="SignalP"/>
    </source>
</evidence>
<keyword evidence="13" id="KW-1185">Reference proteome</keyword>
<dbReference type="InterPro" id="IPR003594">
    <property type="entry name" value="HATPase_dom"/>
</dbReference>
<dbReference type="Gene3D" id="1.20.5.1930">
    <property type="match status" value="1"/>
</dbReference>
<dbReference type="GO" id="GO:0005886">
    <property type="term" value="C:plasma membrane"/>
    <property type="evidence" value="ECO:0007669"/>
    <property type="project" value="UniProtKB-SubCell"/>
</dbReference>
<dbReference type="Pfam" id="PF02518">
    <property type="entry name" value="HATPase_c"/>
    <property type="match status" value="1"/>
</dbReference>
<feature type="chain" id="PRO_5036462211" evidence="10">
    <location>
        <begin position="21"/>
        <end position="616"/>
    </location>
</feature>
<evidence type="ECO:0000256" key="8">
    <source>
        <dbReference type="ARBA" id="ARBA00023136"/>
    </source>
</evidence>
<dbReference type="InterPro" id="IPR005467">
    <property type="entry name" value="His_kinase_dom"/>
</dbReference>
<dbReference type="SUPFAM" id="SSF55874">
    <property type="entry name" value="ATPase domain of HSP90 chaperone/DNA topoisomerase II/histidine kinase"/>
    <property type="match status" value="1"/>
</dbReference>
<proteinExistence type="predicted"/>
<dbReference type="Pfam" id="PF13374">
    <property type="entry name" value="TPR_10"/>
    <property type="match status" value="1"/>
</dbReference>
<reference evidence="12 13" key="1">
    <citation type="submission" date="2016-10" db="EMBL/GenBank/DDBJ databases">
        <authorList>
            <person name="Varghese N."/>
            <person name="Submissions S."/>
        </authorList>
    </citation>
    <scope>NUCLEOTIDE SEQUENCE [LARGE SCALE GENOMIC DNA]</scope>
    <source>
        <strain evidence="12 13">DSM 25353</strain>
    </source>
</reference>
<name>A0A8X8LEW1_9BACT</name>
<evidence type="ECO:0000256" key="2">
    <source>
        <dbReference type="ARBA" id="ARBA00022475"/>
    </source>
</evidence>
<sequence length="616" mass="70162">MNRKTASLVLAIALVNGISAQQPAGSDSSIAHAKKILLQTRMRKDTLGSLIPLRDLGIAFYLAKQYDSAILYFKEGLNLAISRRQYYLELHDFRPVLNNNFFLLGNYTAAMEISVDGLARAEALNNPERIAHFKGVIGYILMKQGKLVAAKQYFIDFLKLATGLHNKLLEAKGLFYLADLSILEKNYANAISYIHKAMTVFDDPKTVLSINKNEQLAYANNKLAEVYAQMNDLPHSLQYSLTAIRISEQNIQWINRYDMARYYVNGGTTYNRLKQYQQALSLLRKGLSISKEPMYMECIQDADEQLSIAFASLRNYDSAYAYHLRFTQVRDNIMAENNQRVLLEKETRYKMEAQQRLQDAALNRQKLWKDLSICIACASILIAWLLYKWYSLRQRNHFQAALNMQQQENLRATISAADRERKRIADDLHDTLGSLLSATKLKLSAIEETGTMPGQEKEDLKEVLALLDEAMQEMKNIAYNIMPATLSRLGVIAALQSLFNRISHQSVIHINYTTYGFTERLHETVELGIYQVVLEAMNNIVKHAHARNGTVQLVRYERHINITIEDDGRGFDALRENTVGNGLNNMQSRTKNMRGTIDIDSQPGMGTTIIIEIPYT</sequence>
<dbReference type="AlphaFoldDB" id="A0A8X8LEW1"/>
<dbReference type="Pfam" id="PF07730">
    <property type="entry name" value="HisKA_3"/>
    <property type="match status" value="1"/>
</dbReference>
<evidence type="ECO:0000256" key="5">
    <source>
        <dbReference type="ARBA" id="ARBA00022777"/>
    </source>
</evidence>
<comment type="subcellular location">
    <subcellularLocation>
        <location evidence="1">Cell membrane</location>
        <topology evidence="1">Multi-pass membrane protein</topology>
    </subcellularLocation>
</comment>
<dbReference type="PANTHER" id="PTHR24421">
    <property type="entry name" value="NITRATE/NITRITE SENSOR PROTEIN NARX-RELATED"/>
    <property type="match status" value="1"/>
</dbReference>
<dbReference type="Proteomes" id="UP000198711">
    <property type="component" value="Unassembled WGS sequence"/>
</dbReference>